<gene>
    <name evidence="1" type="ORF">MJA45_03140</name>
</gene>
<dbReference type="KEGG" id="paun:MJA45_03140"/>
<accession>A0AA96RFJ4</accession>
<reference evidence="1 2" key="1">
    <citation type="submission" date="2022-02" db="EMBL/GenBank/DDBJ databases">
        <title>Paenibacillus sp. MBLB1776 Whole Genome Shotgun Sequencing.</title>
        <authorList>
            <person name="Hwang C.Y."/>
            <person name="Cho E.-S."/>
            <person name="Seo M.-J."/>
        </authorList>
    </citation>
    <scope>NUCLEOTIDE SEQUENCE [LARGE SCALE GENOMIC DNA]</scope>
    <source>
        <strain evidence="1 2">MBLB1776</strain>
    </source>
</reference>
<evidence type="ECO:0000313" key="1">
    <source>
        <dbReference type="EMBL" id="WNQ12072.1"/>
    </source>
</evidence>
<dbReference type="Proteomes" id="UP001305702">
    <property type="component" value="Chromosome"/>
</dbReference>
<protein>
    <submittedName>
        <fullName evidence="1">Uncharacterized protein</fullName>
    </submittedName>
</protein>
<dbReference type="RefSeq" id="WP_315605849.1">
    <property type="nucleotide sequence ID" value="NZ_CP130318.1"/>
</dbReference>
<keyword evidence="2" id="KW-1185">Reference proteome</keyword>
<dbReference type="EMBL" id="CP130318">
    <property type="protein sequence ID" value="WNQ12072.1"/>
    <property type="molecule type" value="Genomic_DNA"/>
</dbReference>
<name>A0AA96RFJ4_9BACL</name>
<proteinExistence type="predicted"/>
<organism evidence="1 2">
    <name type="scientific">Paenibacillus aurantius</name>
    <dbReference type="NCBI Taxonomy" id="2918900"/>
    <lineage>
        <taxon>Bacteria</taxon>
        <taxon>Bacillati</taxon>
        <taxon>Bacillota</taxon>
        <taxon>Bacilli</taxon>
        <taxon>Bacillales</taxon>
        <taxon>Paenibacillaceae</taxon>
        <taxon>Paenibacillus</taxon>
    </lineage>
</organism>
<sequence length="128" mass="14698">MGDDNESKPSFILGEDLLKLITDITTKNDTKESRSKRQKAKQLLMESLSREKALLKNRDYTLTSDIIHATHWRAGQEAMFNGIEPGITGGKVYRLYIDKYEKKEIIFDDNGNLSMIYAEYSGDFLIIE</sequence>
<evidence type="ECO:0000313" key="2">
    <source>
        <dbReference type="Proteomes" id="UP001305702"/>
    </source>
</evidence>
<dbReference type="AlphaFoldDB" id="A0AA96RFJ4"/>